<feature type="region of interest" description="Disordered" evidence="1">
    <location>
        <begin position="51"/>
        <end position="71"/>
    </location>
</feature>
<feature type="compositionally biased region" description="Polar residues" evidence="1">
    <location>
        <begin position="475"/>
        <end position="484"/>
    </location>
</feature>
<feature type="compositionally biased region" description="Polar residues" evidence="1">
    <location>
        <begin position="198"/>
        <end position="220"/>
    </location>
</feature>
<dbReference type="AlphaFoldDB" id="A0A9P6VZ12"/>
<accession>A0A9P6VZ12</accession>
<feature type="region of interest" description="Disordered" evidence="1">
    <location>
        <begin position="475"/>
        <end position="532"/>
    </location>
</feature>
<evidence type="ECO:0000313" key="5">
    <source>
        <dbReference type="Proteomes" id="UP000750334"/>
    </source>
</evidence>
<feature type="domain" description="Membrane anchor Opy2 N-terminal" evidence="3">
    <location>
        <begin position="13"/>
        <end position="46"/>
    </location>
</feature>
<keyword evidence="5" id="KW-1185">Reference proteome</keyword>
<organism evidence="4 5">
    <name type="scientific">Maudiozyma exigua</name>
    <name type="common">Yeast</name>
    <name type="synonym">Kazachstania exigua</name>
    <dbReference type="NCBI Taxonomy" id="34358"/>
    <lineage>
        <taxon>Eukaryota</taxon>
        <taxon>Fungi</taxon>
        <taxon>Dikarya</taxon>
        <taxon>Ascomycota</taxon>
        <taxon>Saccharomycotina</taxon>
        <taxon>Saccharomycetes</taxon>
        <taxon>Saccharomycetales</taxon>
        <taxon>Saccharomycetaceae</taxon>
        <taxon>Maudiozyma</taxon>
    </lineage>
</organism>
<dbReference type="InterPro" id="IPR018571">
    <property type="entry name" value="Membrane_anchor_Opy2_N"/>
</dbReference>
<dbReference type="Pfam" id="PF09463">
    <property type="entry name" value="Opy2"/>
    <property type="match status" value="1"/>
</dbReference>
<evidence type="ECO:0000256" key="1">
    <source>
        <dbReference type="SAM" id="MobiDB-lite"/>
    </source>
</evidence>
<feature type="compositionally biased region" description="Low complexity" evidence="1">
    <location>
        <begin position="488"/>
        <end position="501"/>
    </location>
</feature>
<dbReference type="Proteomes" id="UP000750334">
    <property type="component" value="Unassembled WGS sequence"/>
</dbReference>
<dbReference type="OrthoDB" id="2402916at2759"/>
<evidence type="ECO:0000259" key="3">
    <source>
        <dbReference type="Pfam" id="PF09463"/>
    </source>
</evidence>
<protein>
    <recommendedName>
        <fullName evidence="3">Membrane anchor Opy2 N-terminal domain-containing protein</fullName>
    </recommendedName>
</protein>
<name>A0A9P6VZ12_MAUEX</name>
<reference evidence="4 5" key="1">
    <citation type="submission" date="2020-11" db="EMBL/GenBank/DDBJ databases">
        <title>Kefir isolates.</title>
        <authorList>
            <person name="Marcisauskas S."/>
            <person name="Kim Y."/>
            <person name="Blasche S."/>
        </authorList>
    </citation>
    <scope>NUCLEOTIDE SEQUENCE [LARGE SCALE GENOMIC DNA]</scope>
    <source>
        <strain evidence="4 5">OG2</strain>
    </source>
</reference>
<proteinExistence type="predicted"/>
<feature type="region of interest" description="Disordered" evidence="1">
    <location>
        <begin position="197"/>
        <end position="220"/>
    </location>
</feature>
<sequence length="532" mass="58487">MSNSTTTTSSDGCVVCPTTPACPSCADDEYCVMTSLTCNKCPTTYCSPRSSGQFSSLNNSTSSTLSNSTNGNSHITKVVVGSVIGGIAGLLLLVMIFVYQWYWKPRRRNNKLQLKDRMDTFDQDDDFTDDEDDEDEEEEILDVHDIYDSNEELRNRDSMNNRATLDNEASDELTSLNDYSMKRSGRGKDIIQLRDLSNHSSTNNLQRPNGSLQSSHTNGSSDLLRRSMLVPGNRQSSASTIRTNSSNVLPIAYIPGVTSATNARLRHPNNGTNSRFNHNFSNGSSNSNLNIVGDTGSHITLGSSILGGLDEDFETMSMMIDHQHNNNAMRETIQQQDHIDGEYSGTETNTGIDQDKGHGDIGTMNTDMESAMDTSLGTIKIGLGNNLMTAIKAKPKLIQINEEDNNNVTSNATSNKNTPENYELDTFDDSHAIELQSIENDSNNNNNENDEDDNGSFLLDVEMPSSLRNEQISNVSSLKSTQVHPSLDPNDNINNNIQTNTHNDDSDGLPSVTDSNFKSPFDDAFELESETD</sequence>
<evidence type="ECO:0000313" key="4">
    <source>
        <dbReference type="EMBL" id="KAG0659027.1"/>
    </source>
</evidence>
<feature type="region of interest" description="Disordered" evidence="1">
    <location>
        <begin position="402"/>
        <end position="424"/>
    </location>
</feature>
<keyword evidence="2" id="KW-1133">Transmembrane helix</keyword>
<feature type="compositionally biased region" description="Acidic residues" evidence="1">
    <location>
        <begin position="523"/>
        <end position="532"/>
    </location>
</feature>
<keyword evidence="2" id="KW-0472">Membrane</keyword>
<gene>
    <name evidence="4" type="ORF">C6P45_002048</name>
</gene>
<feature type="compositionally biased region" description="Polar residues" evidence="1">
    <location>
        <begin position="406"/>
        <end position="420"/>
    </location>
</feature>
<keyword evidence="2" id="KW-0812">Transmembrane</keyword>
<dbReference type="EMBL" id="PUHR01000201">
    <property type="protein sequence ID" value="KAG0659027.1"/>
    <property type="molecule type" value="Genomic_DNA"/>
</dbReference>
<feature type="region of interest" description="Disordered" evidence="1">
    <location>
        <begin position="438"/>
        <end position="458"/>
    </location>
</feature>
<comment type="caution">
    <text evidence="4">The sequence shown here is derived from an EMBL/GenBank/DDBJ whole genome shotgun (WGS) entry which is preliminary data.</text>
</comment>
<evidence type="ECO:0000256" key="2">
    <source>
        <dbReference type="SAM" id="Phobius"/>
    </source>
</evidence>
<feature type="transmembrane region" description="Helical" evidence="2">
    <location>
        <begin position="78"/>
        <end position="102"/>
    </location>
</feature>